<dbReference type="Gene3D" id="3.10.410.10">
    <property type="entry name" value="Formyltetrahydrofolate synthetase, domain 3"/>
    <property type="match status" value="1"/>
</dbReference>
<evidence type="ECO:0000256" key="4">
    <source>
        <dbReference type="ARBA" id="ARBA00022741"/>
    </source>
</evidence>
<keyword evidence="3 8" id="KW-0436">Ligase</keyword>
<dbReference type="AlphaFoldDB" id="A0A173XS37"/>
<dbReference type="Gene3D" id="3.30.1510.10">
    <property type="entry name" value="Domain 2, N(10)-formyltetrahydrofolate synthetase"/>
    <property type="match status" value="1"/>
</dbReference>
<evidence type="ECO:0000256" key="1">
    <source>
        <dbReference type="ARBA" id="ARBA00004777"/>
    </source>
</evidence>
<organism evidence="9 11">
    <name type="scientific">Hungatella hathewayi</name>
    <dbReference type="NCBI Taxonomy" id="154046"/>
    <lineage>
        <taxon>Bacteria</taxon>
        <taxon>Bacillati</taxon>
        <taxon>Bacillota</taxon>
        <taxon>Clostridia</taxon>
        <taxon>Lachnospirales</taxon>
        <taxon>Lachnospiraceae</taxon>
        <taxon>Hungatella</taxon>
    </lineage>
</organism>
<dbReference type="NCBIfam" id="NF010030">
    <property type="entry name" value="PRK13505.1"/>
    <property type="match status" value="1"/>
</dbReference>
<dbReference type="EMBL" id="QSSQ01000001">
    <property type="protein sequence ID" value="RGM08644.1"/>
    <property type="molecule type" value="Genomic_DNA"/>
</dbReference>
<dbReference type="Proteomes" id="UP000095651">
    <property type="component" value="Unassembled WGS sequence"/>
</dbReference>
<dbReference type="EC" id="6.3.4.3" evidence="8"/>
<evidence type="ECO:0000256" key="2">
    <source>
        <dbReference type="ARBA" id="ARBA00022563"/>
    </source>
</evidence>
<dbReference type="Proteomes" id="UP000261257">
    <property type="component" value="Unassembled WGS sequence"/>
</dbReference>
<dbReference type="PROSITE" id="PS00722">
    <property type="entry name" value="FTHFS_2"/>
    <property type="match status" value="1"/>
</dbReference>
<dbReference type="InterPro" id="IPR027417">
    <property type="entry name" value="P-loop_NTPase"/>
</dbReference>
<sequence length="556" mass="59598">MKTDIEIAQEATMIPIKEVAASYGISEEDLELYGKYKAKLTDELWEEVKDRPDGKLVLVTAINPTPAGEGKTTTTVGLGEAFGKMDKKAIIALREPSLGPCFGIKGGAAGGGYAQVVPMEDLNLHFTGDFHAITSANNLLAALLDNHIHQGNALGIDTRQILWKRCLDMNDRALRNVVVGLGAKADGFVREDHFVITVASEIMAILCLADDMNDLKERLGRIIVAYNYAGEPVTAAQLNAVGAMAALLKDALKPNLIQTLEHTGAIVHGGPFANIAHGCNSVRATKTALKLADIVVTEAGFGADLGAEKFLDIKCRMAGLKPDAIVLVATVRALKYNGGVPKDQLKEENLEALARGIVNLEKHIENMQKYDVPVIVTLNSFITDTEAEYQFVKKFCEDRGCEFALSEVWEKGGEGGIALAEKVLYTLENKESHYKPLYPDEAGLKEKIAAVAKEIYGADGVSYAPAASKALKKIEDMGFGGLPVCMAKTQYSLSDDQTKLGRPSGFEINVRDAYVSAGAGFVVVLTGAIMTMPGLPKVPAANNIDVNNDGVITGLF</sequence>
<reference evidence="10 12" key="2">
    <citation type="submission" date="2018-08" db="EMBL/GenBank/DDBJ databases">
        <title>A genome reference for cultivated species of the human gut microbiota.</title>
        <authorList>
            <person name="Zou Y."/>
            <person name="Xue W."/>
            <person name="Luo G."/>
        </authorList>
    </citation>
    <scope>NUCLEOTIDE SEQUENCE [LARGE SCALE GENOMIC DNA]</scope>
    <source>
        <strain evidence="10 12">TF05-11AC</strain>
    </source>
</reference>
<reference evidence="9 11" key="1">
    <citation type="submission" date="2015-09" db="EMBL/GenBank/DDBJ databases">
        <authorList>
            <consortium name="Pathogen Informatics"/>
        </authorList>
    </citation>
    <scope>NUCLEOTIDE SEQUENCE [LARGE SCALE GENOMIC DNA]</scope>
    <source>
        <strain evidence="9 11">2789STDY5608850</strain>
    </source>
</reference>
<keyword evidence="2 8" id="KW-0554">One-carbon metabolism</keyword>
<dbReference type="CDD" id="cd00477">
    <property type="entry name" value="FTHFS"/>
    <property type="match status" value="1"/>
</dbReference>
<gene>
    <name evidence="8 9" type="primary">fhs</name>
    <name evidence="10" type="ORF">DXC39_01365</name>
    <name evidence="9" type="ORF">ERS852407_00502</name>
</gene>
<keyword evidence="5 8" id="KW-0067">ATP-binding</keyword>
<comment type="catalytic activity">
    <reaction evidence="6 8">
        <text>(6S)-5,6,7,8-tetrahydrofolate + formate + ATP = (6R)-10-formyltetrahydrofolate + ADP + phosphate</text>
        <dbReference type="Rhea" id="RHEA:20221"/>
        <dbReference type="ChEBI" id="CHEBI:15740"/>
        <dbReference type="ChEBI" id="CHEBI:30616"/>
        <dbReference type="ChEBI" id="CHEBI:43474"/>
        <dbReference type="ChEBI" id="CHEBI:57453"/>
        <dbReference type="ChEBI" id="CHEBI:195366"/>
        <dbReference type="ChEBI" id="CHEBI:456216"/>
        <dbReference type="EC" id="6.3.4.3"/>
    </reaction>
</comment>
<dbReference type="SUPFAM" id="SSF52540">
    <property type="entry name" value="P-loop containing nucleoside triphosphate hydrolases"/>
    <property type="match status" value="1"/>
</dbReference>
<dbReference type="Pfam" id="PF01268">
    <property type="entry name" value="FTHFS"/>
    <property type="match status" value="1"/>
</dbReference>
<evidence type="ECO:0000313" key="10">
    <source>
        <dbReference type="EMBL" id="RGM08644.1"/>
    </source>
</evidence>
<evidence type="ECO:0000256" key="6">
    <source>
        <dbReference type="ARBA" id="ARBA00049033"/>
    </source>
</evidence>
<feature type="binding site" evidence="8">
    <location>
        <begin position="65"/>
        <end position="72"/>
    </location>
    <ligand>
        <name>ATP</name>
        <dbReference type="ChEBI" id="CHEBI:30616"/>
    </ligand>
</feature>
<dbReference type="InterPro" id="IPR000559">
    <property type="entry name" value="Formate_THF_ligase"/>
</dbReference>
<evidence type="ECO:0000313" key="12">
    <source>
        <dbReference type="Proteomes" id="UP000261257"/>
    </source>
</evidence>
<evidence type="ECO:0000313" key="11">
    <source>
        <dbReference type="Proteomes" id="UP000095651"/>
    </source>
</evidence>
<dbReference type="UniPathway" id="UPA00193"/>
<dbReference type="GO" id="GO:0035999">
    <property type="term" value="P:tetrahydrofolate interconversion"/>
    <property type="evidence" value="ECO:0007669"/>
    <property type="project" value="UniProtKB-UniRule"/>
</dbReference>
<proteinExistence type="inferred from homology"/>
<evidence type="ECO:0000256" key="8">
    <source>
        <dbReference type="HAMAP-Rule" id="MF_01543"/>
    </source>
</evidence>
<keyword evidence="4 8" id="KW-0547">Nucleotide-binding</keyword>
<dbReference type="FunFam" id="3.10.410.10:FF:000001">
    <property type="entry name" value="Putative formate--tetrahydrofolate ligase"/>
    <property type="match status" value="1"/>
</dbReference>
<dbReference type="InterPro" id="IPR020628">
    <property type="entry name" value="Formate_THF_ligase_CS"/>
</dbReference>
<comment type="similarity">
    <text evidence="7 8">Belongs to the formate--tetrahydrofolate ligase family.</text>
</comment>
<evidence type="ECO:0000256" key="7">
    <source>
        <dbReference type="ARBA" id="ARBA00061363"/>
    </source>
</evidence>
<dbReference type="Gene3D" id="3.40.50.300">
    <property type="entry name" value="P-loop containing nucleotide triphosphate hydrolases"/>
    <property type="match status" value="1"/>
</dbReference>
<dbReference type="EMBL" id="CYZE01000001">
    <property type="protein sequence ID" value="CUN54090.1"/>
    <property type="molecule type" value="Genomic_DNA"/>
</dbReference>
<dbReference type="GO" id="GO:0004329">
    <property type="term" value="F:formate-tetrahydrofolate ligase activity"/>
    <property type="evidence" value="ECO:0007669"/>
    <property type="project" value="UniProtKB-UniRule"/>
</dbReference>
<dbReference type="GO" id="GO:0005524">
    <property type="term" value="F:ATP binding"/>
    <property type="evidence" value="ECO:0007669"/>
    <property type="project" value="UniProtKB-UniRule"/>
</dbReference>
<dbReference type="PROSITE" id="PS00721">
    <property type="entry name" value="FTHFS_1"/>
    <property type="match status" value="1"/>
</dbReference>
<evidence type="ECO:0000313" key="9">
    <source>
        <dbReference type="EMBL" id="CUN54090.1"/>
    </source>
</evidence>
<dbReference type="HAMAP" id="MF_01543">
    <property type="entry name" value="FTHFS"/>
    <property type="match status" value="1"/>
</dbReference>
<comment type="pathway">
    <text evidence="1 8">One-carbon metabolism; tetrahydrofolate interconversion.</text>
</comment>
<evidence type="ECO:0000256" key="3">
    <source>
        <dbReference type="ARBA" id="ARBA00022598"/>
    </source>
</evidence>
<protein>
    <recommendedName>
        <fullName evidence="8">Formate--tetrahydrofolate ligase</fullName>
        <ecNumber evidence="8">6.3.4.3</ecNumber>
    </recommendedName>
    <alternativeName>
        <fullName evidence="8">Formyltetrahydrofolate synthetase</fullName>
        <shortName evidence="8">FHS</shortName>
        <shortName evidence="8">FTHFS</shortName>
    </alternativeName>
</protein>
<accession>A0A173XS37</accession>
<dbReference type="FunFam" id="3.30.1510.10:FF:000001">
    <property type="entry name" value="Formate--tetrahydrofolate ligase"/>
    <property type="match status" value="1"/>
</dbReference>
<evidence type="ECO:0000256" key="5">
    <source>
        <dbReference type="ARBA" id="ARBA00022840"/>
    </source>
</evidence>
<name>A0A173XS37_9FIRM</name>
<dbReference type="RefSeq" id="WP_055652862.1">
    <property type="nucleotide sequence ID" value="NZ_CABIXC010000001.1"/>
</dbReference>